<evidence type="ECO:0000313" key="7">
    <source>
        <dbReference type="EMBL" id="PIY69170.1"/>
    </source>
</evidence>
<comment type="caution">
    <text evidence="7">The sequence shown here is derived from an EMBL/GenBank/DDBJ whole genome shotgun (WGS) entry which is preliminary data.</text>
</comment>
<dbReference type="Proteomes" id="UP000230108">
    <property type="component" value="Unassembled WGS sequence"/>
</dbReference>
<dbReference type="PROSITE" id="PS51191">
    <property type="entry name" value="FEMABX"/>
    <property type="match status" value="1"/>
</dbReference>
<dbReference type="EMBL" id="PFLF01000046">
    <property type="protein sequence ID" value="PIY69170.1"/>
    <property type="molecule type" value="Genomic_DNA"/>
</dbReference>
<organism evidence="7 8">
    <name type="scientific">Candidatus Roizmanbacteria bacterium CG_4_10_14_0_8_um_filter_39_9</name>
    <dbReference type="NCBI Taxonomy" id="1974829"/>
    <lineage>
        <taxon>Bacteria</taxon>
        <taxon>Candidatus Roizmaniibacteriota</taxon>
    </lineage>
</organism>
<reference evidence="8" key="1">
    <citation type="submission" date="2017-09" db="EMBL/GenBank/DDBJ databases">
        <title>Depth-based differentiation of microbial function through sediment-hosted aquifers and enrichment of novel symbionts in the deep terrestrial subsurface.</title>
        <authorList>
            <person name="Probst A.J."/>
            <person name="Ladd B."/>
            <person name="Jarett J.K."/>
            <person name="Geller-Mcgrath D.E."/>
            <person name="Sieber C.M.K."/>
            <person name="Emerson J.B."/>
            <person name="Anantharaman K."/>
            <person name="Thomas B.C."/>
            <person name="Malmstrom R."/>
            <person name="Stieglmeier M."/>
            <person name="Klingl A."/>
            <person name="Woyke T."/>
            <person name="Ryan C.M."/>
            <person name="Banfield J.F."/>
        </authorList>
    </citation>
    <scope>NUCLEOTIDE SEQUENCE [LARGE SCALE GENOMIC DNA]</scope>
</reference>
<sequence length="331" mass="38642">MAPIFIVPETYDQTAFNAAAHHPMQTWEWGEARKETGVEVVRITEQENHIPINVFQFSLHKIPYTPYKIGYLPRSVIPSKHVLDFLFDYAKKNNIIFLKIEPYVENDKFQMTNFKIIKSPHPLFPEWTQMVDLTKTEEELMKDLKPKTRYNIRLAQKKGVVVKEISTDEGFAVFSDLYFATCKRQKYFGHTRKYHEIIWRNLKNNIPHVLIAYLGDIPLAAYELFYFKDVFYYPYGGTSVLHRNAMGANLLMWEAILLGKKLGAKKFDMWGSLPPISLGNSSWSGFTRFKEGYGTKYVEFVGSFDLIVDPVLYAIYNSLHTLRNMYLSLKK</sequence>
<name>A0A2M7QE64_9BACT</name>
<dbReference type="GO" id="GO:0008360">
    <property type="term" value="P:regulation of cell shape"/>
    <property type="evidence" value="ECO:0007669"/>
    <property type="project" value="UniProtKB-KW"/>
</dbReference>
<dbReference type="GO" id="GO:0009252">
    <property type="term" value="P:peptidoglycan biosynthetic process"/>
    <property type="evidence" value="ECO:0007669"/>
    <property type="project" value="UniProtKB-KW"/>
</dbReference>
<gene>
    <name evidence="7" type="ORF">COY90_02060</name>
</gene>
<evidence type="ECO:0000256" key="4">
    <source>
        <dbReference type="ARBA" id="ARBA00022984"/>
    </source>
</evidence>
<keyword evidence="5" id="KW-0012">Acyltransferase</keyword>
<protein>
    <recommendedName>
        <fullName evidence="9">Peptidoglycan bridge formation protein FemAB</fullName>
    </recommendedName>
</protein>
<dbReference type="InterPro" id="IPR003447">
    <property type="entry name" value="FEMABX"/>
</dbReference>
<dbReference type="InterPro" id="IPR016181">
    <property type="entry name" value="Acyl_CoA_acyltransferase"/>
</dbReference>
<dbReference type="InterPro" id="IPR050644">
    <property type="entry name" value="PG_Glycine_Bridge_Synth"/>
</dbReference>
<evidence type="ECO:0000256" key="3">
    <source>
        <dbReference type="ARBA" id="ARBA00022960"/>
    </source>
</evidence>
<dbReference type="Pfam" id="PF02388">
    <property type="entry name" value="FemAB"/>
    <property type="match status" value="2"/>
</dbReference>
<accession>A0A2M7QE64</accession>
<dbReference type="PANTHER" id="PTHR36174">
    <property type="entry name" value="LIPID II:GLYCINE GLYCYLTRANSFERASE"/>
    <property type="match status" value="1"/>
</dbReference>
<dbReference type="GO" id="GO:0016755">
    <property type="term" value="F:aminoacyltransferase activity"/>
    <property type="evidence" value="ECO:0007669"/>
    <property type="project" value="InterPro"/>
</dbReference>
<evidence type="ECO:0000256" key="5">
    <source>
        <dbReference type="ARBA" id="ARBA00023315"/>
    </source>
</evidence>
<evidence type="ECO:0000256" key="2">
    <source>
        <dbReference type="ARBA" id="ARBA00022679"/>
    </source>
</evidence>
<keyword evidence="3" id="KW-0133">Cell shape</keyword>
<dbReference type="Gene3D" id="3.40.630.30">
    <property type="match status" value="2"/>
</dbReference>
<proteinExistence type="inferred from homology"/>
<dbReference type="AlphaFoldDB" id="A0A2M7QE64"/>
<dbReference type="SUPFAM" id="SSF55729">
    <property type="entry name" value="Acyl-CoA N-acyltransferases (Nat)"/>
    <property type="match status" value="2"/>
</dbReference>
<keyword evidence="4" id="KW-0573">Peptidoglycan synthesis</keyword>
<keyword evidence="2" id="KW-0808">Transferase</keyword>
<dbReference type="GO" id="GO:0071555">
    <property type="term" value="P:cell wall organization"/>
    <property type="evidence" value="ECO:0007669"/>
    <property type="project" value="UniProtKB-KW"/>
</dbReference>
<evidence type="ECO:0008006" key="9">
    <source>
        <dbReference type="Google" id="ProtNLM"/>
    </source>
</evidence>
<dbReference type="PANTHER" id="PTHR36174:SF1">
    <property type="entry name" value="LIPID II:GLYCINE GLYCYLTRANSFERASE"/>
    <property type="match status" value="1"/>
</dbReference>
<evidence type="ECO:0000256" key="6">
    <source>
        <dbReference type="ARBA" id="ARBA00023316"/>
    </source>
</evidence>
<keyword evidence="6" id="KW-0961">Cell wall biogenesis/degradation</keyword>
<evidence type="ECO:0000256" key="1">
    <source>
        <dbReference type="ARBA" id="ARBA00009943"/>
    </source>
</evidence>
<comment type="similarity">
    <text evidence="1">Belongs to the FemABX family.</text>
</comment>
<evidence type="ECO:0000313" key="8">
    <source>
        <dbReference type="Proteomes" id="UP000230108"/>
    </source>
</evidence>